<evidence type="ECO:0000313" key="2">
    <source>
        <dbReference type="Proteomes" id="UP000735302"/>
    </source>
</evidence>
<protein>
    <submittedName>
        <fullName evidence="1">Uncharacterized protein</fullName>
    </submittedName>
</protein>
<reference evidence="1 2" key="1">
    <citation type="journal article" date="2021" name="Elife">
        <title>Chloroplast acquisition without the gene transfer in kleptoplastic sea slugs, Plakobranchus ocellatus.</title>
        <authorList>
            <person name="Maeda T."/>
            <person name="Takahashi S."/>
            <person name="Yoshida T."/>
            <person name="Shimamura S."/>
            <person name="Takaki Y."/>
            <person name="Nagai Y."/>
            <person name="Toyoda A."/>
            <person name="Suzuki Y."/>
            <person name="Arimoto A."/>
            <person name="Ishii H."/>
            <person name="Satoh N."/>
            <person name="Nishiyama T."/>
            <person name="Hasebe M."/>
            <person name="Maruyama T."/>
            <person name="Minagawa J."/>
            <person name="Obokata J."/>
            <person name="Shigenobu S."/>
        </authorList>
    </citation>
    <scope>NUCLEOTIDE SEQUENCE [LARGE SCALE GENOMIC DNA]</scope>
</reference>
<accession>A0AAV3Y7H5</accession>
<name>A0AAV3Y7H5_9GAST</name>
<dbReference type="Proteomes" id="UP000735302">
    <property type="component" value="Unassembled WGS sequence"/>
</dbReference>
<organism evidence="1 2">
    <name type="scientific">Plakobranchus ocellatus</name>
    <dbReference type="NCBI Taxonomy" id="259542"/>
    <lineage>
        <taxon>Eukaryota</taxon>
        <taxon>Metazoa</taxon>
        <taxon>Spiralia</taxon>
        <taxon>Lophotrochozoa</taxon>
        <taxon>Mollusca</taxon>
        <taxon>Gastropoda</taxon>
        <taxon>Heterobranchia</taxon>
        <taxon>Euthyneura</taxon>
        <taxon>Panpulmonata</taxon>
        <taxon>Sacoglossa</taxon>
        <taxon>Placobranchoidea</taxon>
        <taxon>Plakobranchidae</taxon>
        <taxon>Plakobranchus</taxon>
    </lineage>
</organism>
<keyword evidence="2" id="KW-1185">Reference proteome</keyword>
<evidence type="ECO:0000313" key="1">
    <source>
        <dbReference type="EMBL" id="GFN78749.1"/>
    </source>
</evidence>
<dbReference type="EMBL" id="BLXT01000597">
    <property type="protein sequence ID" value="GFN78749.1"/>
    <property type="molecule type" value="Genomic_DNA"/>
</dbReference>
<proteinExistence type="predicted"/>
<gene>
    <name evidence="1" type="ORF">PoB_000525500</name>
</gene>
<sequence>MIAPPTLRSLDRVSQSWAGASHAVIRATGRRQHPRIAIQKVKSSVKKFMEQASGPHCPDVLARCAVRPRVWVYATKIINCPQKGDLRLLGPPSGQSAGSGARTRDRGVPADLRADSLATLPPTHPVINIIIDCLPHITQYP</sequence>
<dbReference type="AlphaFoldDB" id="A0AAV3Y7H5"/>
<comment type="caution">
    <text evidence="1">The sequence shown here is derived from an EMBL/GenBank/DDBJ whole genome shotgun (WGS) entry which is preliminary data.</text>
</comment>